<gene>
    <name evidence="2" type="ORF">NDK47_03140</name>
</gene>
<evidence type="ECO:0000313" key="3">
    <source>
        <dbReference type="Proteomes" id="UP001056500"/>
    </source>
</evidence>
<name>A0ABY4WNX2_9BACL</name>
<proteinExistence type="predicted"/>
<dbReference type="Proteomes" id="UP001056500">
    <property type="component" value="Chromosome"/>
</dbReference>
<evidence type="ECO:0000256" key="1">
    <source>
        <dbReference type="SAM" id="Phobius"/>
    </source>
</evidence>
<feature type="transmembrane region" description="Helical" evidence="1">
    <location>
        <begin position="45"/>
        <end position="73"/>
    </location>
</feature>
<dbReference type="RefSeq" id="WP_251873493.1">
    <property type="nucleotide sequence ID" value="NZ_CP098755.1"/>
</dbReference>
<organism evidence="2 3">
    <name type="scientific">Brevibacillus ruminantium</name>
    <dbReference type="NCBI Taxonomy" id="2950604"/>
    <lineage>
        <taxon>Bacteria</taxon>
        <taxon>Bacillati</taxon>
        <taxon>Bacillota</taxon>
        <taxon>Bacilli</taxon>
        <taxon>Bacillales</taxon>
        <taxon>Paenibacillaceae</taxon>
        <taxon>Brevibacillus</taxon>
    </lineage>
</organism>
<keyword evidence="1" id="KW-0472">Membrane</keyword>
<keyword evidence="3" id="KW-1185">Reference proteome</keyword>
<keyword evidence="1" id="KW-1133">Transmembrane helix</keyword>
<accession>A0ABY4WNX2</accession>
<keyword evidence="1" id="KW-0812">Transmembrane</keyword>
<evidence type="ECO:0000313" key="2">
    <source>
        <dbReference type="EMBL" id="USG66341.1"/>
    </source>
</evidence>
<reference evidence="2" key="1">
    <citation type="submission" date="2022-06" db="EMBL/GenBank/DDBJ databases">
        <title>Genome sequencing of Brevibacillus sp. BB3-R1.</title>
        <authorList>
            <person name="Heo J."/>
            <person name="Lee D."/>
            <person name="Won M."/>
            <person name="Han B.-H."/>
            <person name="Hong S.-B."/>
            <person name="Kwon S.-W."/>
        </authorList>
    </citation>
    <scope>NUCLEOTIDE SEQUENCE</scope>
    <source>
        <strain evidence="2">BB3-R1</strain>
    </source>
</reference>
<sequence length="122" mass="13784">MILDEKPKSFGCTIAEKRSTTGYRHLGMIRVSLGGNKYDNSSESAFFNCFVLLFYSIVLFISFVLWFVFHFIFRFSQSFSTSLPPQILKLRLHEEACFPAVRLWSPAPAEGGFAGKRSATLG</sequence>
<protein>
    <submittedName>
        <fullName evidence="2">Uncharacterized protein</fullName>
    </submittedName>
</protein>
<dbReference type="EMBL" id="CP098755">
    <property type="protein sequence ID" value="USG66341.1"/>
    <property type="molecule type" value="Genomic_DNA"/>
</dbReference>